<dbReference type="Proteomes" id="UP001305414">
    <property type="component" value="Unassembled WGS sequence"/>
</dbReference>
<evidence type="ECO:0000313" key="1">
    <source>
        <dbReference type="EMBL" id="KAK5630342.1"/>
    </source>
</evidence>
<evidence type="ECO:0000313" key="2">
    <source>
        <dbReference type="Proteomes" id="UP001305414"/>
    </source>
</evidence>
<sequence>MPLVTRLSTNHGRQCSANLHEIQIPSILDAVPYQVIHVNPHQITVPAQLINSAYYVPFGVFIDPSLDSRV</sequence>
<organism evidence="1 2">
    <name type="scientific">Xylaria bambusicola</name>
    <dbReference type="NCBI Taxonomy" id="326684"/>
    <lineage>
        <taxon>Eukaryota</taxon>
        <taxon>Fungi</taxon>
        <taxon>Dikarya</taxon>
        <taxon>Ascomycota</taxon>
        <taxon>Pezizomycotina</taxon>
        <taxon>Sordariomycetes</taxon>
        <taxon>Xylariomycetidae</taxon>
        <taxon>Xylariales</taxon>
        <taxon>Xylariaceae</taxon>
        <taxon>Xylaria</taxon>
    </lineage>
</organism>
<keyword evidence="2" id="KW-1185">Reference proteome</keyword>
<protein>
    <submittedName>
        <fullName evidence="1">Uncharacterized protein</fullName>
    </submittedName>
</protein>
<name>A0AAN7UKL3_9PEZI</name>
<reference evidence="1 2" key="1">
    <citation type="submission" date="2023-10" db="EMBL/GenBank/DDBJ databases">
        <title>Draft genome sequence of Xylaria bambusicola isolate GMP-LS, the root and basal stem rot pathogen of sugarcane in Indonesia.</title>
        <authorList>
            <person name="Selvaraj P."/>
            <person name="Muralishankar V."/>
            <person name="Muruganantham S."/>
            <person name="Sp S."/>
            <person name="Haryani S."/>
            <person name="Lau K.J.X."/>
            <person name="Naqvi N.I."/>
        </authorList>
    </citation>
    <scope>NUCLEOTIDE SEQUENCE [LARGE SCALE GENOMIC DNA]</scope>
    <source>
        <strain evidence="1">GMP-LS</strain>
    </source>
</reference>
<accession>A0AAN7UKL3</accession>
<dbReference type="EMBL" id="JAWHQM010000015">
    <property type="protein sequence ID" value="KAK5630342.1"/>
    <property type="molecule type" value="Genomic_DNA"/>
</dbReference>
<proteinExistence type="predicted"/>
<comment type="caution">
    <text evidence="1">The sequence shown here is derived from an EMBL/GenBank/DDBJ whole genome shotgun (WGS) entry which is preliminary data.</text>
</comment>
<dbReference type="AlphaFoldDB" id="A0AAN7UKL3"/>
<gene>
    <name evidence="1" type="ORF">RRF57_006057</name>
</gene>